<evidence type="ECO:0000259" key="1">
    <source>
        <dbReference type="PROSITE" id="PS50206"/>
    </source>
</evidence>
<accession>A0A512HUA7</accession>
<dbReference type="PANTHER" id="PTHR43031:SF1">
    <property type="entry name" value="PYRIDINE NUCLEOTIDE-DISULPHIDE OXIDOREDUCTASE"/>
    <property type="match status" value="1"/>
</dbReference>
<dbReference type="Pfam" id="PF00581">
    <property type="entry name" value="Rhodanese"/>
    <property type="match status" value="1"/>
</dbReference>
<dbReference type="OrthoDB" id="9800872at2"/>
<dbReference type="PROSITE" id="PS00380">
    <property type="entry name" value="RHODANESE_1"/>
    <property type="match status" value="1"/>
</dbReference>
<gene>
    <name evidence="2" type="ORF">AFL01nite_13520</name>
</gene>
<dbReference type="SMART" id="SM00450">
    <property type="entry name" value="RHOD"/>
    <property type="match status" value="1"/>
</dbReference>
<dbReference type="InterPro" id="IPR001763">
    <property type="entry name" value="Rhodanese-like_dom"/>
</dbReference>
<evidence type="ECO:0000313" key="3">
    <source>
        <dbReference type="Proteomes" id="UP000321769"/>
    </source>
</evidence>
<protein>
    <recommendedName>
        <fullName evidence="1">Rhodanese domain-containing protein</fullName>
    </recommendedName>
</protein>
<dbReference type="RefSeq" id="WP_146826732.1">
    <property type="nucleotide sequence ID" value="NZ_BAAAYQ010000001.1"/>
</dbReference>
<evidence type="ECO:0000313" key="2">
    <source>
        <dbReference type="EMBL" id="GEO89025.1"/>
    </source>
</evidence>
<dbReference type="PROSITE" id="PS50206">
    <property type="entry name" value="RHODANESE_3"/>
    <property type="match status" value="1"/>
</dbReference>
<dbReference type="InterPro" id="IPR050229">
    <property type="entry name" value="GlpE_sulfurtransferase"/>
</dbReference>
<dbReference type="Proteomes" id="UP000321769">
    <property type="component" value="Unassembled WGS sequence"/>
</dbReference>
<feature type="domain" description="Rhodanese" evidence="1">
    <location>
        <begin position="17"/>
        <end position="104"/>
    </location>
</feature>
<dbReference type="Gene3D" id="3.40.250.10">
    <property type="entry name" value="Rhodanese-like domain"/>
    <property type="match status" value="1"/>
</dbReference>
<proteinExistence type="predicted"/>
<organism evidence="2 3">
    <name type="scientific">Aeromicrobium flavum</name>
    <dbReference type="NCBI Taxonomy" id="416568"/>
    <lineage>
        <taxon>Bacteria</taxon>
        <taxon>Bacillati</taxon>
        <taxon>Actinomycetota</taxon>
        <taxon>Actinomycetes</taxon>
        <taxon>Propionibacteriales</taxon>
        <taxon>Nocardioidaceae</taxon>
        <taxon>Aeromicrobium</taxon>
    </lineage>
</organism>
<dbReference type="AlphaFoldDB" id="A0A512HUA7"/>
<sequence>MSQDTPEISIDVLATATERHATVIDVRQPSEYAEGHVPGAALIPMGMLPSRFGDIDATRPVYVVCASGNRSSAMTDLLVSQGFDAYSVVGGTSAWVRSGRPVETGVPPRD</sequence>
<dbReference type="CDD" id="cd00158">
    <property type="entry name" value="RHOD"/>
    <property type="match status" value="1"/>
</dbReference>
<dbReference type="SUPFAM" id="SSF52821">
    <property type="entry name" value="Rhodanese/Cell cycle control phosphatase"/>
    <property type="match status" value="1"/>
</dbReference>
<name>A0A512HUA7_9ACTN</name>
<dbReference type="InterPro" id="IPR036873">
    <property type="entry name" value="Rhodanese-like_dom_sf"/>
</dbReference>
<dbReference type="InterPro" id="IPR001307">
    <property type="entry name" value="Thiosulphate_STrfase_CS"/>
</dbReference>
<dbReference type="GO" id="GO:0004792">
    <property type="term" value="F:thiosulfate-cyanide sulfurtransferase activity"/>
    <property type="evidence" value="ECO:0007669"/>
    <property type="project" value="InterPro"/>
</dbReference>
<reference evidence="2 3" key="1">
    <citation type="submission" date="2019-07" db="EMBL/GenBank/DDBJ databases">
        <title>Whole genome shotgun sequence of Aeromicrobium flavum NBRC 107625.</title>
        <authorList>
            <person name="Hosoyama A."/>
            <person name="Uohara A."/>
            <person name="Ohji S."/>
            <person name="Ichikawa N."/>
        </authorList>
    </citation>
    <scope>NUCLEOTIDE SEQUENCE [LARGE SCALE GENOMIC DNA]</scope>
    <source>
        <strain evidence="2 3">NBRC 107625</strain>
    </source>
</reference>
<dbReference type="PANTHER" id="PTHR43031">
    <property type="entry name" value="FAD-DEPENDENT OXIDOREDUCTASE"/>
    <property type="match status" value="1"/>
</dbReference>
<comment type="caution">
    <text evidence="2">The sequence shown here is derived from an EMBL/GenBank/DDBJ whole genome shotgun (WGS) entry which is preliminary data.</text>
</comment>
<keyword evidence="3" id="KW-1185">Reference proteome</keyword>
<dbReference type="EMBL" id="BJZQ01000005">
    <property type="protein sequence ID" value="GEO89025.1"/>
    <property type="molecule type" value="Genomic_DNA"/>
</dbReference>